<evidence type="ECO:0000313" key="1">
    <source>
        <dbReference type="Proteomes" id="UP000694846"/>
    </source>
</evidence>
<evidence type="ECO:0000313" key="2">
    <source>
        <dbReference type="RefSeq" id="XP_025425913.1"/>
    </source>
</evidence>
<organism evidence="1 2">
    <name type="scientific">Sipha flava</name>
    <name type="common">yellow sugarcane aphid</name>
    <dbReference type="NCBI Taxonomy" id="143950"/>
    <lineage>
        <taxon>Eukaryota</taxon>
        <taxon>Metazoa</taxon>
        <taxon>Ecdysozoa</taxon>
        <taxon>Arthropoda</taxon>
        <taxon>Hexapoda</taxon>
        <taxon>Insecta</taxon>
        <taxon>Pterygota</taxon>
        <taxon>Neoptera</taxon>
        <taxon>Paraneoptera</taxon>
        <taxon>Hemiptera</taxon>
        <taxon>Sternorrhyncha</taxon>
        <taxon>Aphidomorpha</taxon>
        <taxon>Aphidoidea</taxon>
        <taxon>Aphididae</taxon>
        <taxon>Sipha</taxon>
    </lineage>
</organism>
<dbReference type="AlphaFoldDB" id="A0A8B8GS32"/>
<protein>
    <submittedName>
        <fullName evidence="2">Uncharacterized protein LOC112694602</fullName>
    </submittedName>
</protein>
<accession>A0A8B8GS32</accession>
<dbReference type="GeneID" id="112694602"/>
<dbReference type="RefSeq" id="XP_025425913.1">
    <property type="nucleotide sequence ID" value="XM_025570128.1"/>
</dbReference>
<proteinExistence type="predicted"/>
<name>A0A8B8GS32_9HEMI</name>
<gene>
    <name evidence="2" type="primary">LOC112694602</name>
</gene>
<dbReference type="OrthoDB" id="6626481at2759"/>
<sequence>MWSIISFDNENAVEDVPSHWMKNNTCVWPKKDVKKHIQRRTNPNKFDFNYFKSRILKKGIETLHETREKVKLAEDTSDLSNIENSKWKKKTTAINLEPPQYIEKLHKNKRNDDLDARKILQ</sequence>
<keyword evidence="1" id="KW-1185">Reference proteome</keyword>
<reference evidence="2" key="1">
    <citation type="submission" date="2025-08" db="UniProtKB">
        <authorList>
            <consortium name="RefSeq"/>
        </authorList>
    </citation>
    <scope>IDENTIFICATION</scope>
    <source>
        <tissue evidence="2">Whole body</tissue>
    </source>
</reference>
<dbReference type="Proteomes" id="UP000694846">
    <property type="component" value="Unplaced"/>
</dbReference>